<dbReference type="Proteomes" id="UP000256794">
    <property type="component" value="Unassembled WGS sequence"/>
</dbReference>
<dbReference type="SUPFAM" id="SSF56425">
    <property type="entry name" value="Succinate dehydrogenase/fumarate reductase flavoprotein, catalytic domain"/>
    <property type="match status" value="1"/>
</dbReference>
<dbReference type="PANTHER" id="PTHR43400">
    <property type="entry name" value="FUMARATE REDUCTASE"/>
    <property type="match status" value="1"/>
</dbReference>
<evidence type="ECO:0000256" key="4">
    <source>
        <dbReference type="ARBA" id="ARBA00023002"/>
    </source>
</evidence>
<feature type="domain" description="FAD-dependent oxidoreductase 2 FAD-binding" evidence="5">
    <location>
        <begin position="17"/>
        <end position="442"/>
    </location>
</feature>
<dbReference type="InterPro" id="IPR027477">
    <property type="entry name" value="Succ_DH/fumarate_Rdtase_cat_sf"/>
</dbReference>
<evidence type="ECO:0000256" key="3">
    <source>
        <dbReference type="ARBA" id="ARBA00022827"/>
    </source>
</evidence>
<gene>
    <name evidence="6" type="ORF">ATH84_103640</name>
</gene>
<evidence type="ECO:0000313" key="7">
    <source>
        <dbReference type="Proteomes" id="UP000256794"/>
    </source>
</evidence>
<comment type="caution">
    <text evidence="6">The sequence shown here is derived from an EMBL/GenBank/DDBJ whole genome shotgun (WGS) entry which is preliminary data.</text>
</comment>
<keyword evidence="2" id="KW-0285">Flavoprotein</keyword>
<proteinExistence type="predicted"/>
<accession>A0AAQ0HF51</accession>
<dbReference type="EMBL" id="QUMX01000036">
    <property type="protein sequence ID" value="REG35279.1"/>
    <property type="molecule type" value="Genomic_DNA"/>
</dbReference>
<dbReference type="RefSeq" id="WP_052096064.1">
    <property type="nucleotide sequence ID" value="NZ_CP035284.1"/>
</dbReference>
<dbReference type="PRINTS" id="PR00368">
    <property type="entry name" value="FADPNR"/>
</dbReference>
<dbReference type="Pfam" id="PF00890">
    <property type="entry name" value="FAD_binding_2"/>
    <property type="match status" value="1"/>
</dbReference>
<sequence>MNVEVQNDGQADGQGADVIVIGGGPAGLMAAIEASDLGAEVVLLESENQLGGGMLPATGHVTLCETKFAPEPRALLLQDLAHAHPDADPALLQVYVDRSGRSFARLEELGVRFAKSVQLAHMSAPWAHEMPLQNRGGGAQIVDALVAAAQSRPIRILRRVRARRLVRDQQRVTHVEVETEGRCRRFEARRAVVLATGGFSRNPDLIKHFGGPGTQRIMPVTAPGSRGDGLLMAMALGAGTRFLTAGIAASGPVDRHTGVTSIINYCGAILLNKAGRRFCDESEPYTDITLKGLSQPESLMIQIFDAKVKDNFSKTMWSKVYAGAREFTADTLEDLVTRLRHECGLDPEKALGTIHAYNAAIGSGQDAFGRRCLVGSVGAPQPITAAPFHAIIAVPGTTHFNGGLALDAQMRVLDVFNEPVPGLFSAGEVTGGFHGTGYMSGSHIGMALVFGREAGINAAAHSVRQG</sequence>
<organism evidence="6 7">
    <name type="scientific">Paracoccus versutus</name>
    <name type="common">Thiobacillus versutus</name>
    <dbReference type="NCBI Taxonomy" id="34007"/>
    <lineage>
        <taxon>Bacteria</taxon>
        <taxon>Pseudomonadati</taxon>
        <taxon>Pseudomonadota</taxon>
        <taxon>Alphaproteobacteria</taxon>
        <taxon>Rhodobacterales</taxon>
        <taxon>Paracoccaceae</taxon>
        <taxon>Paracoccus</taxon>
    </lineage>
</organism>
<protein>
    <submittedName>
        <fullName evidence="6">Fumarate reductase flavoprotein subunit</fullName>
    </submittedName>
</protein>
<dbReference type="InterPro" id="IPR036188">
    <property type="entry name" value="FAD/NAD-bd_sf"/>
</dbReference>
<dbReference type="GO" id="GO:0016491">
    <property type="term" value="F:oxidoreductase activity"/>
    <property type="evidence" value="ECO:0007669"/>
    <property type="project" value="UniProtKB-KW"/>
</dbReference>
<evidence type="ECO:0000259" key="5">
    <source>
        <dbReference type="Pfam" id="PF00890"/>
    </source>
</evidence>
<dbReference type="InterPro" id="IPR050315">
    <property type="entry name" value="FAD-oxidoreductase_2"/>
</dbReference>
<comment type="cofactor">
    <cofactor evidence="1">
        <name>FAD</name>
        <dbReference type="ChEBI" id="CHEBI:57692"/>
    </cofactor>
</comment>
<dbReference type="GO" id="GO:0008202">
    <property type="term" value="P:steroid metabolic process"/>
    <property type="evidence" value="ECO:0007669"/>
    <property type="project" value="UniProtKB-ARBA"/>
</dbReference>
<dbReference type="InterPro" id="IPR003953">
    <property type="entry name" value="FAD-dep_OxRdtase_2_FAD-bd"/>
</dbReference>
<name>A0AAQ0HF51_PARVE</name>
<keyword evidence="4" id="KW-0560">Oxidoreductase</keyword>
<evidence type="ECO:0000313" key="6">
    <source>
        <dbReference type="EMBL" id="REG35279.1"/>
    </source>
</evidence>
<reference evidence="6 7" key="1">
    <citation type="submission" date="2018-08" db="EMBL/GenBank/DDBJ databases">
        <title>Genomic Encyclopedia of Archaeal and Bacterial Type Strains, Phase II (KMG-II): from individual species to whole genera.</title>
        <authorList>
            <person name="Goeker M."/>
        </authorList>
    </citation>
    <scope>NUCLEOTIDE SEQUENCE [LARGE SCALE GENOMIC DNA]</scope>
    <source>
        <strain evidence="6 7">DSM 582</strain>
    </source>
</reference>
<dbReference type="AlphaFoldDB" id="A0AAQ0HF51"/>
<evidence type="ECO:0000256" key="1">
    <source>
        <dbReference type="ARBA" id="ARBA00001974"/>
    </source>
</evidence>
<keyword evidence="3" id="KW-0274">FAD</keyword>
<dbReference type="Gene3D" id="3.50.50.60">
    <property type="entry name" value="FAD/NAD(P)-binding domain"/>
    <property type="match status" value="1"/>
</dbReference>
<dbReference type="SUPFAM" id="SSF51905">
    <property type="entry name" value="FAD/NAD(P)-binding domain"/>
    <property type="match status" value="1"/>
</dbReference>
<dbReference type="PANTHER" id="PTHR43400:SF10">
    <property type="entry name" value="3-OXOSTEROID 1-DEHYDROGENASE"/>
    <property type="match status" value="1"/>
</dbReference>
<evidence type="ECO:0000256" key="2">
    <source>
        <dbReference type="ARBA" id="ARBA00022630"/>
    </source>
</evidence>
<keyword evidence="7" id="KW-1185">Reference proteome</keyword>
<dbReference type="Gene3D" id="3.90.700.10">
    <property type="entry name" value="Succinate dehydrogenase/fumarate reductase flavoprotein, catalytic domain"/>
    <property type="match status" value="1"/>
</dbReference>